<dbReference type="Pfam" id="PF08830">
    <property type="entry name" value="DUF1806"/>
    <property type="match status" value="1"/>
</dbReference>
<dbReference type="RefSeq" id="WP_209402744.1">
    <property type="nucleotide sequence ID" value="NZ_JAGIYQ010000002.1"/>
</dbReference>
<dbReference type="SUPFAM" id="SSF89442">
    <property type="entry name" value="Hypothetical protein YojF"/>
    <property type="match status" value="1"/>
</dbReference>
<name>A0A940NHV3_9BACI</name>
<dbReference type="InterPro" id="IPR036492">
    <property type="entry name" value="YojF_sf"/>
</dbReference>
<evidence type="ECO:0000313" key="1">
    <source>
        <dbReference type="EMBL" id="MBP0724332.1"/>
    </source>
</evidence>
<dbReference type="InterPro" id="IPR014934">
    <property type="entry name" value="DUF1806"/>
</dbReference>
<dbReference type="AlphaFoldDB" id="A0A940NHV3"/>
<gene>
    <name evidence="1" type="ORF">J5Y03_03925</name>
</gene>
<reference evidence="1" key="1">
    <citation type="submission" date="2021-04" db="EMBL/GenBank/DDBJ databases">
        <title>Genome seq and assembly of Bacillus sp.</title>
        <authorList>
            <person name="Chhetri G."/>
        </authorList>
    </citation>
    <scope>NUCLEOTIDE SEQUENCE</scope>
    <source>
        <strain evidence="1">RG28</strain>
    </source>
</reference>
<dbReference type="Proteomes" id="UP000682134">
    <property type="component" value="Unassembled WGS sequence"/>
</dbReference>
<dbReference type="Gene3D" id="2.70.180.10">
    <property type="entry name" value="Hypothetical protein YojF"/>
    <property type="match status" value="1"/>
</dbReference>
<sequence>MQQIQIEAVQAALQKYLEKPVYIHLETTNGAYANHFNEKVMTVNAFIRNAKVTIQRATIVGKNPYRVGLKLEEGWVVSEGLTDWEINEKDQLLLAGHNPEGKLAIALQLSHSPF</sequence>
<accession>A0A940NHV3</accession>
<proteinExistence type="predicted"/>
<comment type="caution">
    <text evidence="1">The sequence shown here is derived from an EMBL/GenBank/DDBJ whole genome shotgun (WGS) entry which is preliminary data.</text>
</comment>
<evidence type="ECO:0000313" key="2">
    <source>
        <dbReference type="Proteomes" id="UP000682134"/>
    </source>
</evidence>
<organism evidence="1 2">
    <name type="scientific">Gottfriedia endophytica</name>
    <dbReference type="NCBI Taxonomy" id="2820819"/>
    <lineage>
        <taxon>Bacteria</taxon>
        <taxon>Bacillati</taxon>
        <taxon>Bacillota</taxon>
        <taxon>Bacilli</taxon>
        <taxon>Bacillales</taxon>
        <taxon>Bacillaceae</taxon>
        <taxon>Gottfriedia</taxon>
    </lineage>
</organism>
<protein>
    <submittedName>
        <fullName evidence="1">YojF family protein</fullName>
    </submittedName>
</protein>
<dbReference type="EMBL" id="JAGIYQ010000002">
    <property type="protein sequence ID" value="MBP0724332.1"/>
    <property type="molecule type" value="Genomic_DNA"/>
</dbReference>
<keyword evidence="2" id="KW-1185">Reference proteome</keyword>